<accession>H0E4V9</accession>
<dbReference type="RefSeq" id="WP_007573697.1">
    <property type="nucleotide sequence ID" value="NZ_AGUD01000122.1"/>
</dbReference>
<feature type="region of interest" description="Disordered" evidence="2">
    <location>
        <begin position="1"/>
        <end position="33"/>
    </location>
</feature>
<dbReference type="EC" id="6.3.5.-" evidence="4"/>
<dbReference type="InterPro" id="IPR036928">
    <property type="entry name" value="AS_sf"/>
</dbReference>
<comment type="similarity">
    <text evidence="1">Belongs to the amidase family.</text>
</comment>
<evidence type="ECO:0000259" key="3">
    <source>
        <dbReference type="Pfam" id="PF01425"/>
    </source>
</evidence>
<protein>
    <submittedName>
        <fullName evidence="4">Glutamyl-tRNA amidotransferase subunit A</fullName>
        <ecNumber evidence="4">6.3.5.-</ecNumber>
    </submittedName>
</protein>
<evidence type="ECO:0000313" key="4">
    <source>
        <dbReference type="EMBL" id="EHN11286.1"/>
    </source>
</evidence>
<name>H0E4V9_9ACTN</name>
<keyword evidence="5" id="KW-1185">Reference proteome</keyword>
<dbReference type="Pfam" id="PF01425">
    <property type="entry name" value="Amidase"/>
    <property type="match status" value="1"/>
</dbReference>
<proteinExistence type="inferred from homology"/>
<keyword evidence="4" id="KW-0808">Transferase</keyword>
<organism evidence="4 5">
    <name type="scientific">Patulibacter medicamentivorans</name>
    <dbReference type="NCBI Taxonomy" id="1097667"/>
    <lineage>
        <taxon>Bacteria</taxon>
        <taxon>Bacillati</taxon>
        <taxon>Actinomycetota</taxon>
        <taxon>Thermoleophilia</taxon>
        <taxon>Solirubrobacterales</taxon>
        <taxon>Patulibacteraceae</taxon>
        <taxon>Patulibacter</taxon>
    </lineage>
</organism>
<dbReference type="PANTHER" id="PTHR11895">
    <property type="entry name" value="TRANSAMIDASE"/>
    <property type="match status" value="1"/>
</dbReference>
<dbReference type="InterPro" id="IPR023631">
    <property type="entry name" value="Amidase_dom"/>
</dbReference>
<dbReference type="AlphaFoldDB" id="H0E4V9"/>
<dbReference type="GO" id="GO:0016874">
    <property type="term" value="F:ligase activity"/>
    <property type="evidence" value="ECO:0007669"/>
    <property type="project" value="UniProtKB-KW"/>
</dbReference>
<dbReference type="GO" id="GO:0016740">
    <property type="term" value="F:transferase activity"/>
    <property type="evidence" value="ECO:0007669"/>
    <property type="project" value="UniProtKB-KW"/>
</dbReference>
<comment type="caution">
    <text evidence="4">The sequence shown here is derived from an EMBL/GenBank/DDBJ whole genome shotgun (WGS) entry which is preliminary data.</text>
</comment>
<sequence length="665" mass="68969">MRDRSATAEATLDVPTDADAAPTALESPGPSGLSRRALVGRTGAIGAGALLLAGGATATAGAARARRAAAPTALPAVADVKARLRDVRLVDLEVIELAALLQAGELTSVEITEAYLARIAALNGAFETYGDNGGYNAFVRVDRDDALAGAKAADARLKAARDGGPPAPYLCGIPIGVKDSIGLKGRPAQNGTIAFAGNVGTDDGPVMAKLRAQGVVFLGHTICSAFSGSITGTFAGNAWQKDYFPGGSSQGSGVAPIARLAAAAIGEETGGSIIFPSAANGASGIKPSLGLCSSAGVMPLTPGHDVIGPISRSMRDSALLLNAMMGPDPENDQQTLAAPMPFGDLPTMPTGGATPLAGLTIGIPQTDWLTGNNVGVPPQTVYAPENLATFNRLRSQLETLGATVKEFPGLNMADAAVNSYFSSADVLERVDGTNVSPSSAVRYPNLYEIGYAEAVGAFAADKPETQKSALLSNYGRRAGGVPASSGVPLTFEAATALYGGVSSGARREGERRRRQTAANYQQALDEAGVDFMLVMNFGSKITRRDGSSTHALRYRTYYQVPNALGWPMVSFPVGYGSDADHLPFSVQFWGPRFSEPQIIQAAIDYQAAYPEHHRAAPPDPTVAITPKAKRLSPEKTAEAETETDPLLTNDPEAHEAALPAEYRPH</sequence>
<dbReference type="InterPro" id="IPR000120">
    <property type="entry name" value="Amidase"/>
</dbReference>
<dbReference type="EMBL" id="AGUD01000122">
    <property type="protein sequence ID" value="EHN11286.1"/>
    <property type="molecule type" value="Genomic_DNA"/>
</dbReference>
<keyword evidence="4" id="KW-0436">Ligase</keyword>
<evidence type="ECO:0000256" key="2">
    <source>
        <dbReference type="SAM" id="MobiDB-lite"/>
    </source>
</evidence>
<dbReference type="SUPFAM" id="SSF75304">
    <property type="entry name" value="Amidase signature (AS) enzymes"/>
    <property type="match status" value="1"/>
</dbReference>
<evidence type="ECO:0000256" key="1">
    <source>
        <dbReference type="ARBA" id="ARBA00009199"/>
    </source>
</evidence>
<evidence type="ECO:0000313" key="5">
    <source>
        <dbReference type="Proteomes" id="UP000005143"/>
    </source>
</evidence>
<reference evidence="4 5" key="1">
    <citation type="journal article" date="2013" name="Biodegradation">
        <title>Quantitative proteomic analysis of ibuprofen-degrading Patulibacter sp. strain I11.</title>
        <authorList>
            <person name="Almeida B."/>
            <person name="Kjeldal H."/>
            <person name="Lolas I."/>
            <person name="Knudsen A.D."/>
            <person name="Carvalho G."/>
            <person name="Nielsen K.L."/>
            <person name="Barreto Crespo M.T."/>
            <person name="Stensballe A."/>
            <person name="Nielsen J.L."/>
        </authorList>
    </citation>
    <scope>NUCLEOTIDE SEQUENCE [LARGE SCALE GENOMIC DNA]</scope>
    <source>
        <strain evidence="4 5">I11</strain>
    </source>
</reference>
<dbReference type="PANTHER" id="PTHR11895:SF7">
    <property type="entry name" value="GLUTAMYL-TRNA(GLN) AMIDOTRANSFERASE SUBUNIT A, MITOCHONDRIAL"/>
    <property type="match status" value="1"/>
</dbReference>
<feature type="domain" description="Amidase" evidence="3">
    <location>
        <begin position="110"/>
        <end position="598"/>
    </location>
</feature>
<dbReference type="Proteomes" id="UP000005143">
    <property type="component" value="Unassembled WGS sequence"/>
</dbReference>
<feature type="compositionally biased region" description="Low complexity" evidence="2">
    <location>
        <begin position="10"/>
        <end position="25"/>
    </location>
</feature>
<gene>
    <name evidence="4" type="ORF">PAI11_18400</name>
</gene>
<dbReference type="PROSITE" id="PS51318">
    <property type="entry name" value="TAT"/>
    <property type="match status" value="1"/>
</dbReference>
<dbReference type="PATRIC" id="fig|1097667.3.peg.1823"/>
<dbReference type="Gene3D" id="3.90.1300.10">
    <property type="entry name" value="Amidase signature (AS) domain"/>
    <property type="match status" value="1"/>
</dbReference>
<feature type="region of interest" description="Disordered" evidence="2">
    <location>
        <begin position="612"/>
        <end position="665"/>
    </location>
</feature>
<dbReference type="OrthoDB" id="182039at2"/>
<dbReference type="InterPro" id="IPR006311">
    <property type="entry name" value="TAT_signal"/>
</dbReference>